<sequence length="131" mass="14468">MAFDMFHLRHDKTACLNAGLALVLILLIAIHVFHVTELAPALFVVVLLLMIKPTVLRPFAALWLGFSELLGTVMSKIVLGVVFFTVVTPVALLRAVLGKDPMQKKVWKKSSDSVFRAVHKALGPDDLDTMF</sequence>
<organism evidence="2 3">
    <name type="scientific">Oceanidesulfovibrio marinus</name>
    <dbReference type="NCBI Taxonomy" id="370038"/>
    <lineage>
        <taxon>Bacteria</taxon>
        <taxon>Pseudomonadati</taxon>
        <taxon>Thermodesulfobacteriota</taxon>
        <taxon>Desulfovibrionia</taxon>
        <taxon>Desulfovibrionales</taxon>
        <taxon>Desulfovibrionaceae</taxon>
        <taxon>Oceanidesulfovibrio</taxon>
    </lineage>
</organism>
<dbReference type="Proteomes" id="UP000434052">
    <property type="component" value="Unassembled WGS sequence"/>
</dbReference>
<keyword evidence="1" id="KW-1133">Transmembrane helix</keyword>
<feature type="transmembrane region" description="Helical" evidence="1">
    <location>
        <begin position="14"/>
        <end position="35"/>
    </location>
</feature>
<feature type="transmembrane region" description="Helical" evidence="1">
    <location>
        <begin position="41"/>
        <end position="65"/>
    </location>
</feature>
<protein>
    <submittedName>
        <fullName evidence="2">Uncharacterized protein</fullName>
    </submittedName>
</protein>
<accession>A0A6P1ZIG1</accession>
<keyword evidence="1" id="KW-0812">Transmembrane</keyword>
<evidence type="ECO:0000313" key="3">
    <source>
        <dbReference type="Proteomes" id="UP000434052"/>
    </source>
</evidence>
<dbReference type="RefSeq" id="WP_144305246.1">
    <property type="nucleotide sequence ID" value="NZ_QMIF01000005.1"/>
</dbReference>
<keyword evidence="1" id="KW-0472">Membrane</keyword>
<dbReference type="AlphaFoldDB" id="A0A6P1ZIG1"/>
<gene>
    <name evidence="2" type="ORF">DQK91_10195</name>
</gene>
<comment type="caution">
    <text evidence="2">The sequence shown here is derived from an EMBL/GenBank/DDBJ whole genome shotgun (WGS) entry which is preliminary data.</text>
</comment>
<feature type="transmembrane region" description="Helical" evidence="1">
    <location>
        <begin position="77"/>
        <end position="97"/>
    </location>
</feature>
<evidence type="ECO:0000313" key="2">
    <source>
        <dbReference type="EMBL" id="TVM34246.1"/>
    </source>
</evidence>
<dbReference type="OrthoDB" id="677860at2"/>
<dbReference type="EMBL" id="QMIF01000005">
    <property type="protein sequence ID" value="TVM34246.1"/>
    <property type="molecule type" value="Genomic_DNA"/>
</dbReference>
<dbReference type="InterPro" id="IPR045781">
    <property type="entry name" value="SxtJ"/>
</dbReference>
<proteinExistence type="predicted"/>
<name>A0A6P1ZIG1_9BACT</name>
<evidence type="ECO:0000256" key="1">
    <source>
        <dbReference type="SAM" id="Phobius"/>
    </source>
</evidence>
<reference evidence="2 3" key="1">
    <citation type="submission" date="2018-06" db="EMBL/GenBank/DDBJ databases">
        <title>Complete genome of Desulfovibrio marinus P48SEP.</title>
        <authorList>
            <person name="Crispim J.S."/>
            <person name="Vidigal P.M.P."/>
            <person name="Silva L.C.F."/>
            <person name="Araujo L.C."/>
            <person name="Laguardia C.N."/>
            <person name="Dias R.S."/>
            <person name="Sousa M.P."/>
            <person name="Paula S.O."/>
            <person name="Silva C."/>
        </authorList>
    </citation>
    <scope>NUCLEOTIDE SEQUENCE [LARGE SCALE GENOMIC DNA]</scope>
    <source>
        <strain evidence="2 3">P48SEP</strain>
    </source>
</reference>
<dbReference type="Pfam" id="PF19588">
    <property type="entry name" value="SxtJ"/>
    <property type="match status" value="1"/>
</dbReference>